<dbReference type="PANTHER" id="PTHR21274:SF2">
    <property type="entry name" value="MECKELIN"/>
    <property type="match status" value="1"/>
</dbReference>
<feature type="transmembrane region" description="Helical" evidence="1">
    <location>
        <begin position="565"/>
        <end position="590"/>
    </location>
</feature>
<protein>
    <submittedName>
        <fullName evidence="2">Transmembrane protein 67</fullName>
    </submittedName>
</protein>
<keyword evidence="1" id="KW-0472">Membrane</keyword>
<dbReference type="GeneTree" id="ENSGT00390000010606"/>
<organism evidence="2 3">
    <name type="scientific">Ailuropoda melanoleuca</name>
    <name type="common">Giant panda</name>
    <dbReference type="NCBI Taxonomy" id="9646"/>
    <lineage>
        <taxon>Eukaryota</taxon>
        <taxon>Metazoa</taxon>
        <taxon>Chordata</taxon>
        <taxon>Craniata</taxon>
        <taxon>Vertebrata</taxon>
        <taxon>Euteleostomi</taxon>
        <taxon>Mammalia</taxon>
        <taxon>Eutheria</taxon>
        <taxon>Laurasiatheria</taxon>
        <taxon>Carnivora</taxon>
        <taxon>Caniformia</taxon>
        <taxon>Ursidae</taxon>
        <taxon>Ailuropoda</taxon>
    </lineage>
</organism>
<evidence type="ECO:0000313" key="2">
    <source>
        <dbReference type="Ensembl" id="ENSAMEP00000029509.1"/>
    </source>
</evidence>
<keyword evidence="1" id="KW-1133">Transmembrane helix</keyword>
<reference evidence="2" key="2">
    <citation type="submission" date="2025-08" db="UniProtKB">
        <authorList>
            <consortium name="Ensembl"/>
        </authorList>
    </citation>
    <scope>IDENTIFICATION</scope>
</reference>
<dbReference type="SUPFAM" id="SSF57184">
    <property type="entry name" value="Growth factor receptor domain"/>
    <property type="match status" value="1"/>
</dbReference>
<dbReference type="GO" id="GO:0036038">
    <property type="term" value="C:MKS complex"/>
    <property type="evidence" value="ECO:0007669"/>
    <property type="project" value="InterPro"/>
</dbReference>
<evidence type="ECO:0000256" key="1">
    <source>
        <dbReference type="SAM" id="Phobius"/>
    </source>
</evidence>
<dbReference type="Proteomes" id="UP000008912">
    <property type="component" value="Unassembled WGS sequence"/>
</dbReference>
<feature type="transmembrane region" description="Helical" evidence="1">
    <location>
        <begin position="731"/>
        <end position="755"/>
    </location>
</feature>
<dbReference type="InterPro" id="IPR019170">
    <property type="entry name" value="Meckelin"/>
</dbReference>
<dbReference type="GeneID" id="100480482"/>
<dbReference type="PANTHER" id="PTHR21274">
    <property type="entry name" value="MECKELIN"/>
    <property type="match status" value="1"/>
</dbReference>
<keyword evidence="1" id="KW-0812">Transmembrane</keyword>
<feature type="transmembrane region" description="Helical" evidence="1">
    <location>
        <begin position="690"/>
        <end position="711"/>
    </location>
</feature>
<reference evidence="2" key="3">
    <citation type="submission" date="2025-09" db="UniProtKB">
        <authorList>
            <consortium name="Ensembl"/>
        </authorList>
    </citation>
    <scope>IDENTIFICATION</scope>
</reference>
<feature type="transmembrane region" description="Helical" evidence="1">
    <location>
        <begin position="866"/>
        <end position="893"/>
    </location>
</feature>
<feature type="transmembrane region" description="Helical" evidence="1">
    <location>
        <begin position="12"/>
        <end position="31"/>
    </location>
</feature>
<reference evidence="2 3" key="1">
    <citation type="journal article" date="2010" name="Nature">
        <title>The sequence and de novo assembly of the giant panda genome.</title>
        <authorList>
            <person name="Li R."/>
            <person name="Fan W."/>
            <person name="Tian G."/>
            <person name="Zhu H."/>
            <person name="He L."/>
            <person name="Cai J."/>
            <person name="Huang Q."/>
            <person name="Cai Q."/>
            <person name="Li B."/>
            <person name="Bai Y."/>
            <person name="Zhang Z."/>
            <person name="Zhang Y."/>
            <person name="Wang W."/>
            <person name="Li J."/>
            <person name="Wei F."/>
            <person name="Li H."/>
            <person name="Jian M."/>
            <person name="Li J."/>
            <person name="Zhang Z."/>
            <person name="Nielsen R."/>
            <person name="Li D."/>
            <person name="Gu W."/>
            <person name="Yang Z."/>
            <person name="Xuan Z."/>
            <person name="Ryder O.A."/>
            <person name="Leung F.C."/>
            <person name="Zhou Y."/>
            <person name="Cao J."/>
            <person name="Sun X."/>
            <person name="Fu Y."/>
            <person name="Fang X."/>
            <person name="Guo X."/>
            <person name="Wang B."/>
            <person name="Hou R."/>
            <person name="Shen F."/>
            <person name="Mu B."/>
            <person name="Ni P."/>
            <person name="Lin R."/>
            <person name="Qian W."/>
            <person name="Wang G."/>
            <person name="Yu C."/>
            <person name="Nie W."/>
            <person name="Wang J."/>
            <person name="Wu Z."/>
            <person name="Liang H."/>
            <person name="Min J."/>
            <person name="Wu Q."/>
            <person name="Cheng S."/>
            <person name="Ruan J."/>
            <person name="Wang M."/>
            <person name="Shi Z."/>
            <person name="Wen M."/>
            <person name="Liu B."/>
            <person name="Ren X."/>
            <person name="Zheng H."/>
            <person name="Dong D."/>
            <person name="Cook K."/>
            <person name="Shan G."/>
            <person name="Zhang H."/>
            <person name="Kosiol C."/>
            <person name="Xie X."/>
            <person name="Lu Z."/>
            <person name="Zheng H."/>
            <person name="Li Y."/>
            <person name="Steiner C.C."/>
            <person name="Lam T.T."/>
            <person name="Lin S."/>
            <person name="Zhang Q."/>
            <person name="Li G."/>
            <person name="Tian J."/>
            <person name="Gong T."/>
            <person name="Liu H."/>
            <person name="Zhang D."/>
            <person name="Fang L."/>
            <person name="Ye C."/>
            <person name="Zhang J."/>
            <person name="Hu W."/>
            <person name="Xu A."/>
            <person name="Ren Y."/>
            <person name="Zhang G."/>
            <person name="Bruford M.W."/>
            <person name="Li Q."/>
            <person name="Ma L."/>
            <person name="Guo Y."/>
            <person name="An N."/>
            <person name="Hu Y."/>
            <person name="Zheng Y."/>
            <person name="Shi Y."/>
            <person name="Li Z."/>
            <person name="Liu Q."/>
            <person name="Chen Y."/>
            <person name="Zhao J."/>
            <person name="Qu N."/>
            <person name="Zhao S."/>
            <person name="Tian F."/>
            <person name="Wang X."/>
            <person name="Wang H."/>
            <person name="Xu L."/>
            <person name="Liu X."/>
            <person name="Vinar T."/>
            <person name="Wang Y."/>
            <person name="Lam T.W."/>
            <person name="Yiu S.M."/>
            <person name="Liu S."/>
            <person name="Zhang H."/>
            <person name="Li D."/>
            <person name="Huang Y."/>
            <person name="Wang X."/>
            <person name="Yang G."/>
            <person name="Jiang Z."/>
            <person name="Wang J."/>
            <person name="Qin N."/>
            <person name="Li L."/>
            <person name="Li J."/>
            <person name="Bolund L."/>
            <person name="Kristiansen K."/>
            <person name="Wong G.K."/>
            <person name="Olson M."/>
            <person name="Zhang X."/>
            <person name="Li S."/>
            <person name="Yang H."/>
            <person name="Wang J."/>
            <person name="Wang J."/>
        </authorList>
    </citation>
    <scope>NUCLEOTIDE SEQUENCE [LARGE SCALE GENOMIC DNA]</scope>
</reference>
<accession>A0A7N5JS43</accession>
<name>A0A7N5JS43_AILME</name>
<dbReference type="Ensembl" id="ENSAMET00000028353.1">
    <property type="protein sequence ID" value="ENSAMEP00000029509.1"/>
    <property type="gene ID" value="ENSAMEG00000007154.2"/>
</dbReference>
<dbReference type="CTD" id="91147"/>
<gene>
    <name evidence="2" type="primary">TMEM67</name>
</gene>
<dbReference type="OrthoDB" id="419138at2759"/>
<evidence type="ECO:0000313" key="3">
    <source>
        <dbReference type="Proteomes" id="UP000008912"/>
    </source>
</evidence>
<dbReference type="Pfam" id="PF09773">
    <property type="entry name" value="Meckelin"/>
    <property type="match status" value="1"/>
</dbReference>
<keyword evidence="3" id="KW-1185">Reference proteome</keyword>
<sequence length="922" mass="103498">MVTGGGGARVAMAAWSVLSAAAVNVFLLWVLPRVSRAQTFSFPFLQPESCGHSQYFDISALSCVPCGANQRRDAGGTSCMCLPGFQMISNNGGPDFICKKCPENMKGITEDGWNCISCPGGLTAEGKCHCPTGHILVERDVNGTLLSQATCKLCDENENSFTAPNALGNRCVRCEPTFINTSRSCTCSAPNILTGGLCFSRTGNFPSRVISSARYGDLGMSFTSEWFAKYLQSSAAACRVYANLTSCQVLGNICVMNMNSFDSTTFDACRLFQFIFENTAGLRTVHSISFWRENLPWLFYGDQLGLAPQVLSTTPLPTNFSFKGENQNRKLKFVAASYDVRGNFLKWQTLEGGVLQLCPDTETRLNAAYSFGTTYQQNCEISLSKILTDFPSPIFYDVYLKYTDENQQQYIWAVPVLNLNLQYNKIFVNQDSSSSKWLLTRRIFLVDALSGRENDLGSQPRLIRIATQISLSIHLVPNTKNGNIYPPLITIAYSDIDITDPNSQSVKVSFSVNYEMNQGEAQVQTDIALGVLGGLAVLSSLLKTAGWKRRIGSPMIDLQTVMKFLVYYAGDLANVFFIITVGTGLYWLIFFKAQKSISVLLPVPAQEERLVTYVGCAFALKALQFLHKLISQITIDIFFIDWERPKGKVLKAVEGEGGVRSAMVPVSIWRTYFVANEWNEIQTVRKINPLFQILTVLFFLEVVGFKNLALMDSSSSLSRSPTSYIAPYSRILRYAVSTALWLVVGIIQIMFFAVFYERFIEDKIRQFVDLCCMSNISVFLLSHKCFGYYIHGRSVHGHADTNMEEMNMNLKREAVHKEMDYFIKDKLLLERILGMEFMEPMEKSIFYNDEGYSFSSVLYYGNEATLLIFDLLFFCVVDLACQNFVLAAFLTYLQQEIFRFIRNTVGQKNLASKTLVDQRFLI</sequence>
<dbReference type="GO" id="GO:0060271">
    <property type="term" value="P:cilium assembly"/>
    <property type="evidence" value="ECO:0007669"/>
    <property type="project" value="InterPro"/>
</dbReference>
<dbReference type="AlphaFoldDB" id="A0A7N5JS43"/>
<proteinExistence type="predicted"/>
<dbReference type="RefSeq" id="XP_019652415.1">
    <property type="nucleotide sequence ID" value="XM_019796856.2"/>
</dbReference>
<dbReference type="InterPro" id="IPR009030">
    <property type="entry name" value="Growth_fac_rcpt_cys_sf"/>
</dbReference>